<evidence type="ECO:0000256" key="1">
    <source>
        <dbReference type="SAM" id="SignalP"/>
    </source>
</evidence>
<keyword evidence="3" id="KW-1185">Reference proteome</keyword>
<comment type="caution">
    <text evidence="2">The sequence shown here is derived from an EMBL/GenBank/DDBJ whole genome shotgun (WGS) entry which is preliminary data.</text>
</comment>
<feature type="signal peptide" evidence="1">
    <location>
        <begin position="1"/>
        <end position="18"/>
    </location>
</feature>
<accession>A0A835YWM9</accession>
<reference evidence="2" key="1">
    <citation type="submission" date="2021-02" db="EMBL/GenBank/DDBJ databases">
        <title>First Annotated Genome of the Yellow-green Alga Tribonema minus.</title>
        <authorList>
            <person name="Mahan K.M."/>
        </authorList>
    </citation>
    <scope>NUCLEOTIDE SEQUENCE</scope>
    <source>
        <strain evidence="2">UTEX B ZZ1240</strain>
    </source>
</reference>
<feature type="chain" id="PRO_5032444390" description="Secreted protein" evidence="1">
    <location>
        <begin position="19"/>
        <end position="100"/>
    </location>
</feature>
<dbReference type="AlphaFoldDB" id="A0A835YWM9"/>
<dbReference type="EMBL" id="JAFCMP010000334">
    <property type="protein sequence ID" value="KAG5181432.1"/>
    <property type="molecule type" value="Genomic_DNA"/>
</dbReference>
<evidence type="ECO:0008006" key="4">
    <source>
        <dbReference type="Google" id="ProtNLM"/>
    </source>
</evidence>
<evidence type="ECO:0000313" key="2">
    <source>
        <dbReference type="EMBL" id="KAG5181432.1"/>
    </source>
</evidence>
<proteinExistence type="predicted"/>
<dbReference type="Proteomes" id="UP000664859">
    <property type="component" value="Unassembled WGS sequence"/>
</dbReference>
<gene>
    <name evidence="2" type="ORF">JKP88DRAFT_215313</name>
</gene>
<protein>
    <recommendedName>
        <fullName evidence="4">Secreted protein</fullName>
    </recommendedName>
</protein>
<keyword evidence="1" id="KW-0732">Signal</keyword>
<organism evidence="2 3">
    <name type="scientific">Tribonema minus</name>
    <dbReference type="NCBI Taxonomy" id="303371"/>
    <lineage>
        <taxon>Eukaryota</taxon>
        <taxon>Sar</taxon>
        <taxon>Stramenopiles</taxon>
        <taxon>Ochrophyta</taxon>
        <taxon>PX clade</taxon>
        <taxon>Xanthophyceae</taxon>
        <taxon>Tribonematales</taxon>
        <taxon>Tribonemataceae</taxon>
        <taxon>Tribonema</taxon>
    </lineage>
</organism>
<evidence type="ECO:0000313" key="3">
    <source>
        <dbReference type="Proteomes" id="UP000664859"/>
    </source>
</evidence>
<name>A0A835YWM9_9STRA</name>
<sequence length="100" mass="11808">MFRLLQLLLLLLPGLDHCIRQRQWRVVRILDVCSQALLRRRQLLLGLQLLAFRQERPRNGCFVLSFLRDPRLGFAVGVRWRILDSKRFFREVCGGFSAIS</sequence>